<proteinExistence type="predicted"/>
<sequence>MKEQSKKTRPTCTKDKTLTHTYISFGNSTTNCSIFSVEPAYVPPVYNSLMRDTENDFHELQAYQIRDCTNIYFNGVRS</sequence>
<dbReference type="Gramene" id="OB01G51790.1">
    <property type="protein sequence ID" value="OB01G51790.1"/>
    <property type="gene ID" value="OB01G51790"/>
</dbReference>
<dbReference type="Proteomes" id="UP000006038">
    <property type="component" value="Chromosome 1"/>
</dbReference>
<evidence type="ECO:0000313" key="1">
    <source>
        <dbReference type="EnsemblPlants" id="OB01G51790.1"/>
    </source>
</evidence>
<evidence type="ECO:0000313" key="2">
    <source>
        <dbReference type="Proteomes" id="UP000006038"/>
    </source>
</evidence>
<dbReference type="EnsemblPlants" id="OB01G51790.1">
    <property type="protein sequence ID" value="OB01G51790.1"/>
    <property type="gene ID" value="OB01G51790"/>
</dbReference>
<keyword evidence="2" id="KW-1185">Reference proteome</keyword>
<dbReference type="HOGENOM" id="CLU_2625879_0_0_1"/>
<name>J3L7H3_ORYBR</name>
<organism evidence="1">
    <name type="scientific">Oryza brachyantha</name>
    <name type="common">malo sina</name>
    <dbReference type="NCBI Taxonomy" id="4533"/>
    <lineage>
        <taxon>Eukaryota</taxon>
        <taxon>Viridiplantae</taxon>
        <taxon>Streptophyta</taxon>
        <taxon>Embryophyta</taxon>
        <taxon>Tracheophyta</taxon>
        <taxon>Spermatophyta</taxon>
        <taxon>Magnoliopsida</taxon>
        <taxon>Liliopsida</taxon>
        <taxon>Poales</taxon>
        <taxon>Poaceae</taxon>
        <taxon>BOP clade</taxon>
        <taxon>Oryzoideae</taxon>
        <taxon>Oryzeae</taxon>
        <taxon>Oryzinae</taxon>
        <taxon>Oryza</taxon>
    </lineage>
</organism>
<reference evidence="1" key="1">
    <citation type="journal article" date="2013" name="Nat. Commun.">
        <title>Whole-genome sequencing of Oryza brachyantha reveals mechanisms underlying Oryza genome evolution.</title>
        <authorList>
            <person name="Chen J."/>
            <person name="Huang Q."/>
            <person name="Gao D."/>
            <person name="Wang J."/>
            <person name="Lang Y."/>
            <person name="Liu T."/>
            <person name="Li B."/>
            <person name="Bai Z."/>
            <person name="Luis Goicoechea J."/>
            <person name="Liang C."/>
            <person name="Chen C."/>
            <person name="Zhang W."/>
            <person name="Sun S."/>
            <person name="Liao Y."/>
            <person name="Zhang X."/>
            <person name="Yang L."/>
            <person name="Song C."/>
            <person name="Wang M."/>
            <person name="Shi J."/>
            <person name="Liu G."/>
            <person name="Liu J."/>
            <person name="Zhou H."/>
            <person name="Zhou W."/>
            <person name="Yu Q."/>
            <person name="An N."/>
            <person name="Chen Y."/>
            <person name="Cai Q."/>
            <person name="Wang B."/>
            <person name="Liu B."/>
            <person name="Min J."/>
            <person name="Huang Y."/>
            <person name="Wu H."/>
            <person name="Li Z."/>
            <person name="Zhang Y."/>
            <person name="Yin Y."/>
            <person name="Song W."/>
            <person name="Jiang J."/>
            <person name="Jackson S.A."/>
            <person name="Wing R.A."/>
            <person name="Wang J."/>
            <person name="Chen M."/>
        </authorList>
    </citation>
    <scope>NUCLEOTIDE SEQUENCE [LARGE SCALE GENOMIC DNA]</scope>
    <source>
        <strain evidence="1">cv. IRGC 101232</strain>
    </source>
</reference>
<reference evidence="1" key="2">
    <citation type="submission" date="2013-04" db="UniProtKB">
        <authorList>
            <consortium name="EnsemblPlants"/>
        </authorList>
    </citation>
    <scope>IDENTIFICATION</scope>
</reference>
<accession>J3L7H3</accession>
<dbReference type="AlphaFoldDB" id="J3L7H3"/>
<protein>
    <submittedName>
        <fullName evidence="1">Uncharacterized protein</fullName>
    </submittedName>
</protein>